<organism evidence="2">
    <name type="scientific">Faxonius propinquus nudivirus</name>
    <dbReference type="NCBI Taxonomy" id="3139431"/>
    <lineage>
        <taxon>Viruses</taxon>
        <taxon>Viruses incertae sedis</taxon>
        <taxon>Naldaviricetes</taxon>
        <taxon>Lefavirales</taxon>
        <taxon>Nudiviridae</taxon>
    </lineage>
</organism>
<evidence type="ECO:0000313" key="2">
    <source>
        <dbReference type="EMBL" id="XCH39248.1"/>
    </source>
</evidence>
<gene>
    <name evidence="2" type="ORF">FpNV_003</name>
</gene>
<name>A0AAU8GBF8_9VIRU</name>
<evidence type="ECO:0000256" key="1">
    <source>
        <dbReference type="SAM" id="Phobius"/>
    </source>
</evidence>
<proteinExistence type="predicted"/>
<keyword evidence="1" id="KW-0472">Membrane</keyword>
<dbReference type="EMBL" id="PP955094">
    <property type="protein sequence ID" value="XCH39248.1"/>
    <property type="molecule type" value="Genomic_DNA"/>
</dbReference>
<protein>
    <submittedName>
        <fullName evidence="2">Uncharacterized protein</fullName>
    </submittedName>
</protein>
<keyword evidence="1" id="KW-0812">Transmembrane</keyword>
<keyword evidence="1" id="KW-1133">Transmembrane helix</keyword>
<accession>A0AAU8GBF8</accession>
<feature type="transmembrane region" description="Helical" evidence="1">
    <location>
        <begin position="31"/>
        <end position="59"/>
    </location>
</feature>
<sequence>MDNTRNITTATSTHDDQYLVFLKQSFGNTSISFFACIIVIVSFIIILILIMLNSALVFTEPSNNNMNNMHSFLLLKPITI</sequence>
<reference evidence="2" key="1">
    <citation type="submission" date="2024-06" db="EMBL/GenBank/DDBJ databases">
        <title>North American crayfish harbour diverse members of the Nudiviridae.</title>
        <authorList>
            <person name="Stratton C."/>
            <person name="Bojko J."/>
        </authorList>
    </citation>
    <scope>NUCLEOTIDE SEQUENCE</scope>
    <source>
        <strain evidence="2">142H</strain>
    </source>
</reference>